<dbReference type="GO" id="GO:0097367">
    <property type="term" value="F:carbohydrate derivative binding"/>
    <property type="evidence" value="ECO:0007669"/>
    <property type="project" value="InterPro"/>
</dbReference>
<dbReference type="GO" id="GO:1901135">
    <property type="term" value="P:carbohydrate derivative metabolic process"/>
    <property type="evidence" value="ECO:0007669"/>
    <property type="project" value="InterPro"/>
</dbReference>
<dbReference type="NCBIfam" id="NF002805">
    <property type="entry name" value="PRK02947.1"/>
    <property type="match status" value="1"/>
</dbReference>
<dbReference type="Gene3D" id="3.40.50.10490">
    <property type="entry name" value="Glucose-6-phosphate isomerase like protein, domain 1"/>
    <property type="match status" value="1"/>
</dbReference>
<dbReference type="AlphaFoldDB" id="A0A4R1QTM9"/>
<proteinExistence type="predicted"/>
<dbReference type="Proteomes" id="UP000295008">
    <property type="component" value="Unassembled WGS sequence"/>
</dbReference>
<dbReference type="RefSeq" id="WP_132017379.1">
    <property type="nucleotide sequence ID" value="NZ_SLUN01000050.1"/>
</dbReference>
<sequence length="253" mass="27842">MQEGSVMDLYRKEVFGIIQDIHDHEKERILAAAHVMAEQIKKDRLIYIFGPGGHSNLAAMEIFFRAGGLMHVSAMLNQDTMLSAGALKSMQAERLPGYGRIVVNDYRIGRGDLLIVVNAYGINSATIDAALQAKENGAVVIGVSSHEHANNCPKEHPARHPSKQNLHEIADYTVDCKVKVGDAVIELPGFEQKIGALSTFANAYVLNCMVIETINILNNEGVKPPVWMSGNAPGGDDWNNRFMQGFRDKIRCL</sequence>
<dbReference type="PROSITE" id="PS51464">
    <property type="entry name" value="SIS"/>
    <property type="match status" value="1"/>
</dbReference>
<accession>A0A4R1QTM9</accession>
<evidence type="ECO:0000259" key="1">
    <source>
        <dbReference type="PROSITE" id="PS51464"/>
    </source>
</evidence>
<evidence type="ECO:0000313" key="3">
    <source>
        <dbReference type="Proteomes" id="UP000295008"/>
    </source>
</evidence>
<gene>
    <name evidence="2" type="ORF">EDC14_10506</name>
</gene>
<dbReference type="OrthoDB" id="9805185at2"/>
<reference evidence="2 3" key="1">
    <citation type="submission" date="2019-03" db="EMBL/GenBank/DDBJ databases">
        <title>Genomic Encyclopedia of Type Strains, Phase IV (KMG-IV): sequencing the most valuable type-strain genomes for metagenomic binning, comparative biology and taxonomic classification.</title>
        <authorList>
            <person name="Goeker M."/>
        </authorList>
    </citation>
    <scope>NUCLEOTIDE SEQUENCE [LARGE SCALE GENOMIC DNA]</scope>
    <source>
        <strain evidence="2 3">LX-B</strain>
    </source>
</reference>
<keyword evidence="3" id="KW-1185">Reference proteome</keyword>
<name>A0A4R1QTM9_HYDET</name>
<evidence type="ECO:0000313" key="2">
    <source>
        <dbReference type="EMBL" id="TCL56453.1"/>
    </source>
</evidence>
<feature type="domain" description="SIS" evidence="1">
    <location>
        <begin position="36"/>
        <end position="219"/>
    </location>
</feature>
<dbReference type="SUPFAM" id="SSF53697">
    <property type="entry name" value="SIS domain"/>
    <property type="match status" value="1"/>
</dbReference>
<comment type="caution">
    <text evidence="2">The sequence shown here is derived from an EMBL/GenBank/DDBJ whole genome shotgun (WGS) entry which is preliminary data.</text>
</comment>
<dbReference type="EMBL" id="SLUN01000050">
    <property type="protein sequence ID" value="TCL56453.1"/>
    <property type="molecule type" value="Genomic_DNA"/>
</dbReference>
<protein>
    <submittedName>
        <fullName evidence="2">Putative phosphosugar-binding protein</fullName>
    </submittedName>
</protein>
<organism evidence="2 3">
    <name type="scientific">Hydrogenispora ethanolica</name>
    <dbReference type="NCBI Taxonomy" id="1082276"/>
    <lineage>
        <taxon>Bacteria</taxon>
        <taxon>Bacillati</taxon>
        <taxon>Bacillota</taxon>
        <taxon>Hydrogenispora</taxon>
    </lineage>
</organism>
<dbReference type="InterPro" id="IPR001347">
    <property type="entry name" value="SIS_dom"/>
</dbReference>
<dbReference type="Pfam" id="PF13580">
    <property type="entry name" value="SIS_2"/>
    <property type="match status" value="1"/>
</dbReference>
<dbReference type="InterPro" id="IPR046348">
    <property type="entry name" value="SIS_dom_sf"/>
</dbReference>